<dbReference type="EMBL" id="OOIP01000016">
    <property type="protein sequence ID" value="SPO39747.1"/>
    <property type="molecule type" value="Genomic_DNA"/>
</dbReference>
<feature type="compositionally biased region" description="Low complexity" evidence="5">
    <location>
        <begin position="841"/>
        <end position="854"/>
    </location>
</feature>
<dbReference type="AlphaFoldDB" id="A0A5C3F7Q7"/>
<keyword evidence="3 6" id="KW-1133">Transmembrane helix</keyword>
<organism evidence="7 8">
    <name type="scientific">Pseudozyma flocculosa</name>
    <dbReference type="NCBI Taxonomy" id="84751"/>
    <lineage>
        <taxon>Eukaryota</taxon>
        <taxon>Fungi</taxon>
        <taxon>Dikarya</taxon>
        <taxon>Basidiomycota</taxon>
        <taxon>Ustilaginomycotina</taxon>
        <taxon>Ustilaginomycetes</taxon>
        <taxon>Ustilaginales</taxon>
        <taxon>Ustilaginaceae</taxon>
        <taxon>Pseudozyma</taxon>
    </lineage>
</organism>
<dbReference type="GO" id="GO:0016020">
    <property type="term" value="C:membrane"/>
    <property type="evidence" value="ECO:0007669"/>
    <property type="project" value="UniProtKB-SubCell"/>
</dbReference>
<sequence>MVNMTCPVAWEAPEDPKPFYRDGQLNFKAHDVGWIVCGVMALVATVSSIWLIWKHLTYYTQPSQQRHIVRLLIMVPIYAIVSFMSYLFYHEALYYQTIRDCYEAVLVTSFFYLLVSYTGDTRSEVHAVFRSLEVGKWVWPLGSWKYRPDGMHFLWIMKISVLQYAIVRPVCTLAAVGLEYFDLYCLASWMPWFGHVWCVTLISISVTVAMYCLIAFYYPIRHLVDPYKPILKFLAIKTIVFITFWQDTFLSFLVSFDVIKNTQYFSAEAIQVGINALLQCFWMMLFGFIHIKAFSYLPYRPADRARTTLRGRALLNVLDFRDWFWEMKDSTNYMRARRKGRNFTLAEDIRADRYAHLERALGRDRKAELEREMHLERSALKSYWKDPLDESHEGGGGGVVSSSSGTSGKGDAAPRGRRAGGGRGGGGGTRDMTDLEKLAAAVDEEDEADGLLSPSSPVPRSESAGRSLDYVARMYATDSDSHEDLYPELTMHHRSAPSIEIDHAASAAATDSGRGTRRKMDLSAVEEADEPFEPGRGGGAGGGAGVGAFGIAGWFGWNAYAQPVEQGETSRAQHADREKSLYLSADDGRSAAGAQPAPEASWWRSFRNRLSGSHSRGPSGNRDDEDDDDDDELEPLRAAAEAYGGGPGPGPGPTSATVHRLGQVAEGSWGSNRDLQGRYAAQQGDSMAAHSDAGSPTGPISPDVESPLSRLIQVHRDSLTTSERRLAQDALAASPSSERAVDDLAAAPIRRGPDASIPRPPKVSLSQLSSEKRANLAPPQPSVAPSSQQASIVPSESGFGGSSSAAALSRRPTTSTNAPSVSVSAPRSSSHGGGGSTRFVSAAGSLVAASSAAPDPAPAPPYVAVDDLPPIELPPLTKKQLPAASGPKGKPIKIVIPSPLSPARYPYGQEGEAGQQLQQPPFAAAPAGSATAAAAGAAAPSPATDRPSATGSIRFSEAPRSKMAADMVVSPVAMQPSRDDRRSSRPAPTTATANAAASTSASTDSKYERKGTVVIGSMSSAQWKAKQDAEEQQSRASRDAPVVASPVEMSKSPKAQREVSPTAAAKATAPSIPAPSQLGSLPAGLTSEDPFAAGQKVIQQEARAAAVAAAAAAAASATSPSRAGAAIPGGGATRSSASRNTTTTSLGGTAFEVGTIVTRDQVAVESGLVRSRMMSYPPIMTGSGLSLGLGAGAGAGPSYHRPVPQHAPVPVAMPSPYALPATARPAHPYPHAHAGHYGPPPRQAGAIVGTATATQRG</sequence>
<protein>
    <recommendedName>
        <fullName evidence="9">DUF300-domain-containing protein</fullName>
    </recommendedName>
</protein>
<dbReference type="Pfam" id="PF03619">
    <property type="entry name" value="Solute_trans_a"/>
    <property type="match status" value="1"/>
</dbReference>
<feature type="compositionally biased region" description="Low complexity" evidence="5">
    <location>
        <begin position="818"/>
        <end position="830"/>
    </location>
</feature>
<evidence type="ECO:0000313" key="8">
    <source>
        <dbReference type="Proteomes" id="UP000323386"/>
    </source>
</evidence>
<name>A0A5C3F7Q7_9BASI</name>
<feature type="compositionally biased region" description="Low complexity" evidence="5">
    <location>
        <begin position="1133"/>
        <end position="1143"/>
    </location>
</feature>
<feature type="transmembrane region" description="Helical" evidence="6">
    <location>
        <begin position="276"/>
        <end position="297"/>
    </location>
</feature>
<proteinExistence type="predicted"/>
<feature type="region of interest" description="Disordered" evidence="5">
    <location>
        <begin position="386"/>
        <end position="465"/>
    </location>
</feature>
<dbReference type="PANTHER" id="PTHR23423">
    <property type="entry name" value="ORGANIC SOLUTE TRANSPORTER-RELATED"/>
    <property type="match status" value="1"/>
</dbReference>
<feature type="compositionally biased region" description="Low complexity" evidence="5">
    <location>
        <begin position="1060"/>
        <end position="1075"/>
    </location>
</feature>
<feature type="compositionally biased region" description="Basic and acidic residues" evidence="5">
    <location>
        <begin position="1025"/>
        <end position="1038"/>
    </location>
</feature>
<feature type="region of interest" description="Disordered" evidence="5">
    <location>
        <begin position="728"/>
        <end position="1075"/>
    </location>
</feature>
<keyword evidence="8" id="KW-1185">Reference proteome</keyword>
<feature type="compositionally biased region" description="Low complexity" evidence="5">
    <location>
        <begin position="908"/>
        <end position="944"/>
    </location>
</feature>
<keyword evidence="2 6" id="KW-0812">Transmembrane</keyword>
<evidence type="ECO:0000256" key="2">
    <source>
        <dbReference type="ARBA" id="ARBA00022692"/>
    </source>
</evidence>
<reference evidence="7 8" key="1">
    <citation type="submission" date="2018-03" db="EMBL/GenBank/DDBJ databases">
        <authorList>
            <person name="Guldener U."/>
        </authorList>
    </citation>
    <scope>NUCLEOTIDE SEQUENCE [LARGE SCALE GENOMIC DNA]</scope>
    <source>
        <strain evidence="7 8">DAOM196992</strain>
    </source>
</reference>
<evidence type="ECO:0008006" key="9">
    <source>
        <dbReference type="Google" id="ProtNLM"/>
    </source>
</evidence>
<feature type="compositionally biased region" description="Low complexity" evidence="5">
    <location>
        <begin position="985"/>
        <end position="1003"/>
    </location>
</feature>
<feature type="compositionally biased region" description="Low complexity" evidence="5">
    <location>
        <begin position="400"/>
        <end position="413"/>
    </location>
</feature>
<feature type="transmembrane region" description="Helical" evidence="6">
    <location>
        <begin position="68"/>
        <end position="89"/>
    </location>
</feature>
<feature type="compositionally biased region" description="Low complexity" evidence="5">
    <location>
        <begin position="783"/>
        <end position="809"/>
    </location>
</feature>
<gene>
    <name evidence="7" type="ORF">PSFLO_05228</name>
</gene>
<feature type="compositionally biased region" description="Low complexity" evidence="5">
    <location>
        <begin position="1227"/>
        <end position="1237"/>
    </location>
</feature>
<dbReference type="InterPro" id="IPR005178">
    <property type="entry name" value="Ostalpha/TMEM184C"/>
</dbReference>
<evidence type="ECO:0000313" key="7">
    <source>
        <dbReference type="EMBL" id="SPO39747.1"/>
    </source>
</evidence>
<evidence type="ECO:0000256" key="4">
    <source>
        <dbReference type="ARBA" id="ARBA00023136"/>
    </source>
</evidence>
<feature type="transmembrane region" description="Helical" evidence="6">
    <location>
        <begin position="32"/>
        <end position="53"/>
    </location>
</feature>
<accession>A0A5C3F7Q7</accession>
<feature type="compositionally biased region" description="Acidic residues" evidence="5">
    <location>
        <begin position="623"/>
        <end position="633"/>
    </location>
</feature>
<evidence type="ECO:0000256" key="5">
    <source>
        <dbReference type="SAM" id="MobiDB-lite"/>
    </source>
</evidence>
<dbReference type="SMART" id="SM01417">
    <property type="entry name" value="Solute_trans_a"/>
    <property type="match status" value="1"/>
</dbReference>
<evidence type="ECO:0000256" key="6">
    <source>
        <dbReference type="SAM" id="Phobius"/>
    </source>
</evidence>
<keyword evidence="4 6" id="KW-0472">Membrane</keyword>
<feature type="region of interest" description="Disordered" evidence="5">
    <location>
        <begin position="1121"/>
        <end position="1143"/>
    </location>
</feature>
<dbReference type="OrthoDB" id="5348404at2759"/>
<feature type="transmembrane region" description="Helical" evidence="6">
    <location>
        <begin position="192"/>
        <end position="218"/>
    </location>
</feature>
<feature type="region of interest" description="Disordered" evidence="5">
    <location>
        <begin position="610"/>
        <end position="709"/>
    </location>
</feature>
<comment type="subcellular location">
    <subcellularLocation>
        <location evidence="1">Membrane</location>
        <topology evidence="1">Multi-pass membrane protein</topology>
    </subcellularLocation>
</comment>
<feature type="region of interest" description="Disordered" evidence="5">
    <location>
        <begin position="1227"/>
        <end position="1257"/>
    </location>
</feature>
<dbReference type="Proteomes" id="UP000323386">
    <property type="component" value="Unassembled WGS sequence"/>
</dbReference>
<evidence type="ECO:0000256" key="3">
    <source>
        <dbReference type="ARBA" id="ARBA00022989"/>
    </source>
</evidence>
<feature type="transmembrane region" description="Helical" evidence="6">
    <location>
        <begin position="230"/>
        <end position="256"/>
    </location>
</feature>
<evidence type="ECO:0000256" key="1">
    <source>
        <dbReference type="ARBA" id="ARBA00004141"/>
    </source>
</evidence>